<evidence type="ECO:0000259" key="5">
    <source>
        <dbReference type="PROSITE" id="PS51387"/>
    </source>
</evidence>
<protein>
    <recommendedName>
        <fullName evidence="5">FAD-binding PCMH-type domain-containing protein</fullName>
    </recommendedName>
</protein>
<proteinExistence type="inferred from homology"/>
<reference evidence="6 7" key="1">
    <citation type="submission" date="2018-12" db="EMBL/GenBank/DDBJ databases">
        <title>Draft genome sequence of Xylaria grammica IHI A82.</title>
        <authorList>
            <person name="Buettner E."/>
            <person name="Kellner H."/>
        </authorList>
    </citation>
    <scope>NUCLEOTIDE SEQUENCE [LARGE SCALE GENOMIC DNA]</scope>
    <source>
        <strain evidence="6 7">IHI A82</strain>
    </source>
</reference>
<evidence type="ECO:0000313" key="7">
    <source>
        <dbReference type="Proteomes" id="UP000286045"/>
    </source>
</evidence>
<keyword evidence="4" id="KW-0560">Oxidoreductase</keyword>
<evidence type="ECO:0000256" key="4">
    <source>
        <dbReference type="ARBA" id="ARBA00023002"/>
    </source>
</evidence>
<evidence type="ECO:0000313" key="6">
    <source>
        <dbReference type="EMBL" id="RWA11143.1"/>
    </source>
</evidence>
<dbReference type="GO" id="GO:0016491">
    <property type="term" value="F:oxidoreductase activity"/>
    <property type="evidence" value="ECO:0007669"/>
    <property type="project" value="UniProtKB-KW"/>
</dbReference>
<dbReference type="InterPro" id="IPR036318">
    <property type="entry name" value="FAD-bd_PCMH-like_sf"/>
</dbReference>
<dbReference type="EMBL" id="RYZI01000089">
    <property type="protein sequence ID" value="RWA11143.1"/>
    <property type="molecule type" value="Genomic_DNA"/>
</dbReference>
<dbReference type="STRING" id="363999.A0A439D9P9"/>
<keyword evidence="3" id="KW-0274">FAD</keyword>
<dbReference type="InterPro" id="IPR050416">
    <property type="entry name" value="FAD-linked_Oxidoreductase"/>
</dbReference>
<evidence type="ECO:0000256" key="1">
    <source>
        <dbReference type="ARBA" id="ARBA00005466"/>
    </source>
</evidence>
<dbReference type="AlphaFoldDB" id="A0A439D9P9"/>
<dbReference type="GO" id="GO:0071949">
    <property type="term" value="F:FAD binding"/>
    <property type="evidence" value="ECO:0007669"/>
    <property type="project" value="InterPro"/>
</dbReference>
<keyword evidence="2" id="KW-0285">Flavoprotein</keyword>
<comment type="caution">
    <text evidence="6">The sequence shown here is derived from an EMBL/GenBank/DDBJ whole genome shotgun (WGS) entry which is preliminary data.</text>
</comment>
<dbReference type="PANTHER" id="PTHR42973">
    <property type="entry name" value="BINDING OXIDOREDUCTASE, PUTATIVE (AFU_ORTHOLOGUE AFUA_1G17690)-RELATED"/>
    <property type="match status" value="1"/>
</dbReference>
<name>A0A439D9P9_9PEZI</name>
<dbReference type="Gene3D" id="3.30.465.10">
    <property type="match status" value="1"/>
</dbReference>
<dbReference type="Pfam" id="PF01565">
    <property type="entry name" value="FAD_binding_4"/>
    <property type="match status" value="1"/>
</dbReference>
<dbReference type="InterPro" id="IPR006094">
    <property type="entry name" value="Oxid_FAD_bind_N"/>
</dbReference>
<feature type="domain" description="FAD-binding PCMH-type" evidence="5">
    <location>
        <begin position="101"/>
        <end position="281"/>
    </location>
</feature>
<dbReference type="Proteomes" id="UP000286045">
    <property type="component" value="Unassembled WGS sequence"/>
</dbReference>
<gene>
    <name evidence="6" type="ORF">EKO27_g3954</name>
</gene>
<comment type="similarity">
    <text evidence="1">Belongs to the oxygen-dependent FAD-linked oxidoreductase family.</text>
</comment>
<dbReference type="PROSITE" id="PS51387">
    <property type="entry name" value="FAD_PCMH"/>
    <property type="match status" value="1"/>
</dbReference>
<dbReference type="InterPro" id="IPR016166">
    <property type="entry name" value="FAD-bd_PCMH"/>
</dbReference>
<sequence length="543" mass="57822">MTREVRGSADSVLTPFSPRERRDAENLDLFSHNVSTVRHSHGGFKTSRGHLCKFGRQGLRTKADIVEKCLAVHSALRGRVSFPNSTVYQASLESYFSAQENSVLPQCIISPQTTQDVAMAVQVLTAKNYMANLPSSSCSFAIRSGGHTYFAGAANAPGGVTIDLSGLHDITLDVSSGLVSVGSGATWGSVFSELSAANLGVNGGRSGGVGVGGLTLGGGISFFGPRYGWTCDTVTNLEVVLGNGTIVNANAAEHAELLWALRGGTNNFGIVTRVQLKTFQQGDLWGGQVVRNITTSDEQILAIANFSDPDAYDEYASLITTWAYDGSADLSVVVNNMEYTKPVADPPAFHTLANMSSLSSTQRITNITSLLSETDRGNPEGLRQGSATVTIDATVDAIAAAVGAWNASVPQIRNVSGIIWALIMDILPPQLYARHAEANALGLEGRHNKTLIILQLTATWDLASDDDTVEVARKAVVEAIHRDVGAVGGLDAFTYVNYAAVWQTPFLGYGRASVERLRKVQQEYDPHGVFTDLVPGGFKLPRG</sequence>
<evidence type="ECO:0000256" key="3">
    <source>
        <dbReference type="ARBA" id="ARBA00022827"/>
    </source>
</evidence>
<organism evidence="6 7">
    <name type="scientific">Xylaria grammica</name>
    <dbReference type="NCBI Taxonomy" id="363999"/>
    <lineage>
        <taxon>Eukaryota</taxon>
        <taxon>Fungi</taxon>
        <taxon>Dikarya</taxon>
        <taxon>Ascomycota</taxon>
        <taxon>Pezizomycotina</taxon>
        <taxon>Sordariomycetes</taxon>
        <taxon>Xylariomycetidae</taxon>
        <taxon>Xylariales</taxon>
        <taxon>Xylariaceae</taxon>
        <taxon>Xylaria</taxon>
    </lineage>
</organism>
<evidence type="ECO:0000256" key="2">
    <source>
        <dbReference type="ARBA" id="ARBA00022630"/>
    </source>
</evidence>
<keyword evidence="7" id="KW-1185">Reference proteome</keyword>
<dbReference type="SUPFAM" id="SSF56176">
    <property type="entry name" value="FAD-binding/transporter-associated domain-like"/>
    <property type="match status" value="1"/>
</dbReference>
<accession>A0A439D9P9</accession>
<dbReference type="InterPro" id="IPR016169">
    <property type="entry name" value="FAD-bd_PCMH_sub2"/>
</dbReference>
<dbReference type="PANTHER" id="PTHR42973:SF22">
    <property type="entry name" value="FAD-BINDING PCMH-TYPE DOMAIN-CONTAINING PROTEIN-RELATED"/>
    <property type="match status" value="1"/>
</dbReference>